<dbReference type="Proteomes" id="UP001175353">
    <property type="component" value="Unassembled WGS sequence"/>
</dbReference>
<protein>
    <submittedName>
        <fullName evidence="3">Uncharacterized protein</fullName>
    </submittedName>
</protein>
<feature type="region of interest" description="Disordered" evidence="1">
    <location>
        <begin position="203"/>
        <end position="229"/>
    </location>
</feature>
<evidence type="ECO:0000313" key="2">
    <source>
        <dbReference type="EMBL" id="KAK0951706.1"/>
    </source>
</evidence>
<evidence type="ECO:0000256" key="1">
    <source>
        <dbReference type="SAM" id="MobiDB-lite"/>
    </source>
</evidence>
<feature type="compositionally biased region" description="Low complexity" evidence="1">
    <location>
        <begin position="253"/>
        <end position="269"/>
    </location>
</feature>
<feature type="compositionally biased region" description="Basic and acidic residues" evidence="1">
    <location>
        <begin position="14"/>
        <end position="25"/>
    </location>
</feature>
<dbReference type="EMBL" id="NAJP01000123">
    <property type="protein sequence ID" value="TKA27880.1"/>
    <property type="molecule type" value="Genomic_DNA"/>
</dbReference>
<feature type="compositionally biased region" description="Polar residues" evidence="1">
    <location>
        <begin position="297"/>
        <end position="306"/>
    </location>
</feature>
<keyword evidence="5" id="KW-1185">Reference proteome</keyword>
<feature type="compositionally biased region" description="Low complexity" evidence="1">
    <location>
        <begin position="151"/>
        <end position="161"/>
    </location>
</feature>
<reference evidence="2" key="2">
    <citation type="submission" date="2023-06" db="EMBL/GenBank/DDBJ databases">
        <title>Black Yeasts Isolated from many extreme environments.</title>
        <authorList>
            <person name="Coleine C."/>
            <person name="Stajich J.E."/>
            <person name="Selbmann L."/>
        </authorList>
    </citation>
    <scope>NUCLEOTIDE SEQUENCE</scope>
    <source>
        <strain evidence="2">CCFEE 5200</strain>
    </source>
</reference>
<dbReference type="EMBL" id="JAUJLE010000671">
    <property type="protein sequence ID" value="KAK0951706.1"/>
    <property type="molecule type" value="Genomic_DNA"/>
</dbReference>
<proteinExistence type="predicted"/>
<feature type="region of interest" description="Disordered" evidence="1">
    <location>
        <begin position="1"/>
        <end position="26"/>
    </location>
</feature>
<gene>
    <name evidence="3" type="ORF">B0A54_16922</name>
    <name evidence="2" type="ORF">LTR91_024832</name>
</gene>
<dbReference type="STRING" id="329885.A0A4U0TZ76"/>
<feature type="compositionally biased region" description="Polar residues" evidence="1">
    <location>
        <begin position="168"/>
        <end position="177"/>
    </location>
</feature>
<comment type="caution">
    <text evidence="3">The sequence shown here is derived from an EMBL/GenBank/DDBJ whole genome shotgun (WGS) entry which is preliminary data.</text>
</comment>
<dbReference type="OrthoDB" id="5397087at2759"/>
<name>A0A4U0TZ76_9PEZI</name>
<evidence type="ECO:0000313" key="5">
    <source>
        <dbReference type="Proteomes" id="UP001175353"/>
    </source>
</evidence>
<dbReference type="AlphaFoldDB" id="A0A4U0TZ76"/>
<feature type="compositionally biased region" description="Low complexity" evidence="1">
    <location>
        <begin position="203"/>
        <end position="218"/>
    </location>
</feature>
<sequence length="483" mass="53712">MPPVRTRMASIKPMKTERTHEENQERAYIAASRRNDRSLEARVKSAKHASETHKRRTGRSLLVTEQDVINEEMYEEEDDDLPMQYRRLTAHLQTQNADFSQRLQSYVVNQMAMRQAVSSAAIDGMLMNNAQVQPLPLMNINPGYIIQVQQQQQQSGFQQGSMMPPQMFSRTPSNYRQQPYPIPQHNMQPSYHSDALSVANAQSLSQFEQQQSQSGQTSPVETKPTADDRRMSLPVYSATAFSQWGQVPSPSHGSPDVSRTGSSSSTVTPAAYIQQSNSYQQVPTPPETKPQQRQESRGYPQQQDLVSSPFAPSFEQQLNGSVNPFTLTLQMEAQPMLAGSSSLDPRMSMMFSPQNYSYNPNGKPRNDNTNYHYPIDSAGRNQTLTVPPFDTNLIACDTVTGSFMTSPQYADYISMADPTATYTPSSTPQWGYGMRFDSGYRSDIFKASSSSEGSGNATPQEADFGAMLNIPAEALGPDEGLLA</sequence>
<feature type="region of interest" description="Disordered" evidence="1">
    <location>
        <begin position="151"/>
        <end position="190"/>
    </location>
</feature>
<feature type="region of interest" description="Disordered" evidence="1">
    <location>
        <begin position="244"/>
        <end position="306"/>
    </location>
</feature>
<dbReference type="Proteomes" id="UP000310066">
    <property type="component" value="Unassembled WGS sequence"/>
</dbReference>
<reference evidence="3 4" key="1">
    <citation type="submission" date="2017-03" db="EMBL/GenBank/DDBJ databases">
        <title>Genomes of endolithic fungi from Antarctica.</title>
        <authorList>
            <person name="Coleine C."/>
            <person name="Masonjones S."/>
            <person name="Stajich J.E."/>
        </authorList>
    </citation>
    <scope>NUCLEOTIDE SEQUENCE [LARGE SCALE GENOMIC DNA]</scope>
    <source>
        <strain evidence="3 4">CCFEE 5311</strain>
    </source>
</reference>
<feature type="compositionally biased region" description="Polar residues" evidence="1">
    <location>
        <begin position="273"/>
        <end position="282"/>
    </location>
</feature>
<evidence type="ECO:0000313" key="3">
    <source>
        <dbReference type="EMBL" id="TKA27880.1"/>
    </source>
</evidence>
<organism evidence="3 4">
    <name type="scientific">Friedmanniomyces endolithicus</name>
    <dbReference type="NCBI Taxonomy" id="329885"/>
    <lineage>
        <taxon>Eukaryota</taxon>
        <taxon>Fungi</taxon>
        <taxon>Dikarya</taxon>
        <taxon>Ascomycota</taxon>
        <taxon>Pezizomycotina</taxon>
        <taxon>Dothideomycetes</taxon>
        <taxon>Dothideomycetidae</taxon>
        <taxon>Mycosphaerellales</taxon>
        <taxon>Teratosphaeriaceae</taxon>
        <taxon>Friedmanniomyces</taxon>
    </lineage>
</organism>
<accession>A0A4U0TZ76</accession>
<evidence type="ECO:0000313" key="4">
    <source>
        <dbReference type="Proteomes" id="UP000310066"/>
    </source>
</evidence>